<dbReference type="SUPFAM" id="SSF158639">
    <property type="entry name" value="ENT-like"/>
    <property type="match status" value="1"/>
</dbReference>
<evidence type="ECO:0000313" key="6">
    <source>
        <dbReference type="RefSeq" id="XP_021280689.1"/>
    </source>
</evidence>
<dbReference type="OrthoDB" id="663550at2759"/>
<dbReference type="SMART" id="SM01191">
    <property type="entry name" value="ENT"/>
    <property type="match status" value="1"/>
</dbReference>
<evidence type="ECO:0000313" key="4">
    <source>
        <dbReference type="Proteomes" id="UP000504621"/>
    </source>
</evidence>
<reference evidence="5 6" key="1">
    <citation type="submission" date="2025-04" db="UniProtKB">
        <authorList>
            <consortium name="RefSeq"/>
        </authorList>
    </citation>
    <scope>IDENTIFICATION</scope>
    <source>
        <tissue evidence="5 6">Leaf</tissue>
    </source>
</reference>
<dbReference type="Proteomes" id="UP000504621">
    <property type="component" value="Unplaced"/>
</dbReference>
<dbReference type="InterPro" id="IPR033485">
    <property type="entry name" value="EMSY-LIKE_plant"/>
</dbReference>
<keyword evidence="2" id="KW-0539">Nucleus</keyword>
<organism evidence="4 5">
    <name type="scientific">Herrania umbratica</name>
    <dbReference type="NCBI Taxonomy" id="108875"/>
    <lineage>
        <taxon>Eukaryota</taxon>
        <taxon>Viridiplantae</taxon>
        <taxon>Streptophyta</taxon>
        <taxon>Embryophyta</taxon>
        <taxon>Tracheophyta</taxon>
        <taxon>Spermatophyta</taxon>
        <taxon>Magnoliopsida</taxon>
        <taxon>eudicotyledons</taxon>
        <taxon>Gunneridae</taxon>
        <taxon>Pentapetalae</taxon>
        <taxon>rosids</taxon>
        <taxon>malvids</taxon>
        <taxon>Malvales</taxon>
        <taxon>Malvaceae</taxon>
        <taxon>Byttnerioideae</taxon>
        <taxon>Herrania</taxon>
    </lineage>
</organism>
<evidence type="ECO:0000256" key="2">
    <source>
        <dbReference type="ARBA" id="ARBA00023242"/>
    </source>
</evidence>
<sequence>MEPFFGEIHKKRKSPPCRRGFDESLKRKLPFFNQVDDISCQNVGVDEKFIKQSTNRNYRMENTAPHRLHDSSRPLWSTEDSDRCSVASCSFNGVADYAGQVSHKSSENTSDNSDAESSFPSLCGKKDLPLSPQDVIVDVHQLELRAYKSTVEALYASGPLTWEQESLLTNLRLSLNISDEEYLLQLRHLLSAQVP</sequence>
<comment type="subcellular location">
    <subcellularLocation>
        <location evidence="1">Nucleus</location>
    </subcellularLocation>
</comment>
<gene>
    <name evidence="5 6" type="primary">LOC110413972</name>
</gene>
<dbReference type="RefSeq" id="XP_021280689.1">
    <property type="nucleotide sequence ID" value="XM_021425014.1"/>
</dbReference>
<dbReference type="GO" id="GO:0050832">
    <property type="term" value="P:defense response to fungus"/>
    <property type="evidence" value="ECO:0007669"/>
    <property type="project" value="InterPro"/>
</dbReference>
<protein>
    <submittedName>
        <fullName evidence="5 6">Uncharacterized protein LOC110413972</fullName>
    </submittedName>
</protein>
<dbReference type="PANTHER" id="PTHR33432:SF33">
    <property type="entry name" value="OS03G0796400 PROTEIN"/>
    <property type="match status" value="1"/>
</dbReference>
<evidence type="ECO:0000313" key="5">
    <source>
        <dbReference type="RefSeq" id="XP_021280688.1"/>
    </source>
</evidence>
<keyword evidence="4" id="KW-1185">Reference proteome</keyword>
<evidence type="ECO:0000259" key="3">
    <source>
        <dbReference type="PROSITE" id="PS51138"/>
    </source>
</evidence>
<dbReference type="AlphaFoldDB" id="A0A6J1A146"/>
<dbReference type="GeneID" id="110413972"/>
<name>A0A6J1A146_9ROSI</name>
<feature type="domain" description="ENT" evidence="3">
    <location>
        <begin position="135"/>
        <end position="195"/>
    </location>
</feature>
<evidence type="ECO:0000256" key="1">
    <source>
        <dbReference type="ARBA" id="ARBA00004123"/>
    </source>
</evidence>
<dbReference type="RefSeq" id="XP_021280688.1">
    <property type="nucleotide sequence ID" value="XM_021425013.1"/>
</dbReference>
<dbReference type="PROSITE" id="PS51138">
    <property type="entry name" value="ENT"/>
    <property type="match status" value="1"/>
</dbReference>
<dbReference type="Pfam" id="PF03735">
    <property type="entry name" value="ENT"/>
    <property type="match status" value="1"/>
</dbReference>
<dbReference type="Gene3D" id="1.10.1240.40">
    <property type="entry name" value="ENT domain"/>
    <property type="match status" value="1"/>
</dbReference>
<proteinExistence type="predicted"/>
<dbReference type="InterPro" id="IPR005491">
    <property type="entry name" value="ENT_dom"/>
</dbReference>
<dbReference type="GO" id="GO:0005634">
    <property type="term" value="C:nucleus"/>
    <property type="evidence" value="ECO:0007669"/>
    <property type="project" value="UniProtKB-SubCell"/>
</dbReference>
<accession>A0A6J1A146</accession>
<dbReference type="PANTHER" id="PTHR33432">
    <property type="entry name" value="PROTEIN EMSY-LIKE 4"/>
    <property type="match status" value="1"/>
</dbReference>
<dbReference type="InterPro" id="IPR036142">
    <property type="entry name" value="ENT_dom-like_sf"/>
</dbReference>